<dbReference type="OrthoDB" id="341259at2759"/>
<dbReference type="RefSeq" id="XP_040712019.1">
    <property type="nucleotide sequence ID" value="XM_040865556.1"/>
</dbReference>
<dbReference type="SUPFAM" id="SSF48403">
    <property type="entry name" value="Ankyrin repeat"/>
    <property type="match status" value="1"/>
</dbReference>
<sequence length="233" mass="26065">MRWGGDIYQEFPHPLGVLEVEITHADGQLTALELAIKLGPSRMVEHMLVMDPISDHPNAPTVNCVRIACRRHKAELLKLLFGSGVDANIRDENGDTPLALLCQAVDQEAVVFAADGPEPDWPFSIIVARLSACVSTILSAGADPTIKNNSELSPLDHLRRHMNYDGDEQFRQELASCWNDRFDIDEFEIQERPTCGPLLDMHSSRHSPAAVYDDVRARPCPMPKLRDQMNLFN</sequence>
<keyword evidence="2" id="KW-1185">Reference proteome</keyword>
<accession>A0A1Y2DKP7</accession>
<gene>
    <name evidence="1" type="ORF">BCR38DRAFT_68116</name>
</gene>
<dbReference type="EMBL" id="MCFJ01000014">
    <property type="protein sequence ID" value="ORY59325.1"/>
    <property type="molecule type" value="Genomic_DNA"/>
</dbReference>
<dbReference type="AlphaFoldDB" id="A0A1Y2DKP7"/>
<evidence type="ECO:0000313" key="2">
    <source>
        <dbReference type="Proteomes" id="UP000193689"/>
    </source>
</evidence>
<reference evidence="1 2" key="1">
    <citation type="submission" date="2016-07" db="EMBL/GenBank/DDBJ databases">
        <title>Pervasive Adenine N6-methylation of Active Genes in Fungi.</title>
        <authorList>
            <consortium name="DOE Joint Genome Institute"/>
            <person name="Mondo S.J."/>
            <person name="Dannebaum R.O."/>
            <person name="Kuo R.C."/>
            <person name="Labutti K."/>
            <person name="Haridas S."/>
            <person name="Kuo A."/>
            <person name="Salamov A."/>
            <person name="Ahrendt S.R."/>
            <person name="Lipzen A."/>
            <person name="Sullivan W."/>
            <person name="Andreopoulos W.B."/>
            <person name="Clum A."/>
            <person name="Lindquist E."/>
            <person name="Daum C."/>
            <person name="Ramamoorthy G.K."/>
            <person name="Gryganskyi A."/>
            <person name="Culley D."/>
            <person name="Magnuson J.K."/>
            <person name="James T.Y."/>
            <person name="O'Malley M.A."/>
            <person name="Stajich J.E."/>
            <person name="Spatafora J.W."/>
            <person name="Visel A."/>
            <person name="Grigoriev I.V."/>
        </authorList>
    </citation>
    <scope>NUCLEOTIDE SEQUENCE [LARGE SCALE GENOMIC DNA]</scope>
    <source>
        <strain evidence="1 2">CBS 129021</strain>
    </source>
</reference>
<dbReference type="Proteomes" id="UP000193689">
    <property type="component" value="Unassembled WGS sequence"/>
</dbReference>
<protein>
    <submittedName>
        <fullName evidence="1">Uncharacterized protein</fullName>
    </submittedName>
</protein>
<dbReference type="GeneID" id="63781768"/>
<name>A0A1Y2DKP7_9PEZI</name>
<evidence type="ECO:0000313" key="1">
    <source>
        <dbReference type="EMBL" id="ORY59325.1"/>
    </source>
</evidence>
<dbReference type="InParanoid" id="A0A1Y2DKP7"/>
<organism evidence="1 2">
    <name type="scientific">Pseudomassariella vexata</name>
    <dbReference type="NCBI Taxonomy" id="1141098"/>
    <lineage>
        <taxon>Eukaryota</taxon>
        <taxon>Fungi</taxon>
        <taxon>Dikarya</taxon>
        <taxon>Ascomycota</taxon>
        <taxon>Pezizomycotina</taxon>
        <taxon>Sordariomycetes</taxon>
        <taxon>Xylariomycetidae</taxon>
        <taxon>Amphisphaeriales</taxon>
        <taxon>Pseudomassariaceae</taxon>
        <taxon>Pseudomassariella</taxon>
    </lineage>
</organism>
<dbReference type="InterPro" id="IPR036770">
    <property type="entry name" value="Ankyrin_rpt-contain_sf"/>
</dbReference>
<comment type="caution">
    <text evidence="1">The sequence shown here is derived from an EMBL/GenBank/DDBJ whole genome shotgun (WGS) entry which is preliminary data.</text>
</comment>
<dbReference type="STRING" id="1141098.A0A1Y2DKP7"/>
<proteinExistence type="predicted"/>
<dbReference type="Gene3D" id="1.25.40.20">
    <property type="entry name" value="Ankyrin repeat-containing domain"/>
    <property type="match status" value="1"/>
</dbReference>